<evidence type="ECO:0000256" key="6">
    <source>
        <dbReference type="ARBA" id="ARBA00023180"/>
    </source>
</evidence>
<keyword evidence="6" id="KW-0325">Glycoprotein</keyword>
<keyword evidence="2" id="KW-0808">Transferase</keyword>
<evidence type="ECO:0000256" key="2">
    <source>
        <dbReference type="ARBA" id="ARBA00022679"/>
    </source>
</evidence>
<dbReference type="Proteomes" id="UP001196565">
    <property type="component" value="Unassembled WGS sequence"/>
</dbReference>
<evidence type="ECO:0000313" key="8">
    <source>
        <dbReference type="Proteomes" id="UP001196565"/>
    </source>
</evidence>
<keyword evidence="5" id="KW-0472">Membrane</keyword>
<sequence length="265" mass="30271">MSASAFPPAAGRKLVFLHLPKTGGTTLHHHFSQAFAPEEICPERFSRLDRFTTEELGRFRYFSGHFNYEQLRMIPGPLFTVTVMRDPVERILSTYYFWKRHRPEYVERQRLAGPAAARSSGNLLDFLRNTTPEVLDAIDNTMSRYLAGHVNVAPDHSYRFSAAGAGIPMSELEIMHRASGNLMAMDVFGFTSNLVEVFTRVALVFGMKRTSSLVRLNTRGDVNELLEPTTEEPITPDIRAELNRLTSVDREIFRLGRLHWKLARR</sequence>
<name>A0ABS7ABN8_9PROT</name>
<proteinExistence type="predicted"/>
<dbReference type="InterPro" id="IPR010635">
    <property type="entry name" value="Heparan_SO4-6-sulfoTrfase"/>
</dbReference>
<protein>
    <submittedName>
        <fullName evidence="7">Sulfotransferase family protein</fullName>
    </submittedName>
</protein>
<keyword evidence="3" id="KW-0812">Transmembrane</keyword>
<dbReference type="Pfam" id="PF03567">
    <property type="entry name" value="Sulfotransfer_2"/>
    <property type="match status" value="1"/>
</dbReference>
<dbReference type="InterPro" id="IPR005331">
    <property type="entry name" value="Sulfotransferase"/>
</dbReference>
<dbReference type="Gene3D" id="3.40.50.300">
    <property type="entry name" value="P-loop containing nucleotide triphosphate hydrolases"/>
    <property type="match status" value="1"/>
</dbReference>
<organism evidence="7 8">
    <name type="scientific">Roseomonas alba</name>
    <dbReference type="NCBI Taxonomy" id="2846776"/>
    <lineage>
        <taxon>Bacteria</taxon>
        <taxon>Pseudomonadati</taxon>
        <taxon>Pseudomonadota</taxon>
        <taxon>Alphaproteobacteria</taxon>
        <taxon>Acetobacterales</taxon>
        <taxon>Roseomonadaceae</taxon>
        <taxon>Roseomonas</taxon>
    </lineage>
</organism>
<comment type="subcellular location">
    <subcellularLocation>
        <location evidence="1">Membrane</location>
        <topology evidence="1">Single-pass membrane protein</topology>
    </subcellularLocation>
</comment>
<dbReference type="PANTHER" id="PTHR12812">
    <property type="entry name" value="HEPARAN SULFATE 6-O-SULFOTRANSFERASE 3"/>
    <property type="match status" value="1"/>
</dbReference>
<dbReference type="RefSeq" id="WP_219764110.1">
    <property type="nucleotide sequence ID" value="NZ_JAHYBZ010000005.1"/>
</dbReference>
<dbReference type="SUPFAM" id="SSF52540">
    <property type="entry name" value="P-loop containing nucleoside triphosphate hydrolases"/>
    <property type="match status" value="1"/>
</dbReference>
<evidence type="ECO:0000256" key="3">
    <source>
        <dbReference type="ARBA" id="ARBA00022692"/>
    </source>
</evidence>
<keyword evidence="8" id="KW-1185">Reference proteome</keyword>
<evidence type="ECO:0000313" key="7">
    <source>
        <dbReference type="EMBL" id="MBW6399510.1"/>
    </source>
</evidence>
<dbReference type="PANTHER" id="PTHR12812:SF0">
    <property type="entry name" value="HEPARAN-SULFATE 6-O-SULFOTRANSFERASE"/>
    <property type="match status" value="1"/>
</dbReference>
<accession>A0ABS7ABN8</accession>
<evidence type="ECO:0000256" key="5">
    <source>
        <dbReference type="ARBA" id="ARBA00023136"/>
    </source>
</evidence>
<reference evidence="7 8" key="1">
    <citation type="submission" date="2021-07" db="EMBL/GenBank/DDBJ databases">
        <authorList>
            <person name="So Y."/>
        </authorList>
    </citation>
    <scope>NUCLEOTIDE SEQUENCE [LARGE SCALE GENOMIC DNA]</scope>
    <source>
        <strain evidence="7 8">HJA6</strain>
    </source>
</reference>
<evidence type="ECO:0000256" key="4">
    <source>
        <dbReference type="ARBA" id="ARBA00022989"/>
    </source>
</evidence>
<dbReference type="InterPro" id="IPR027417">
    <property type="entry name" value="P-loop_NTPase"/>
</dbReference>
<evidence type="ECO:0000256" key="1">
    <source>
        <dbReference type="ARBA" id="ARBA00004167"/>
    </source>
</evidence>
<dbReference type="EMBL" id="JAHYBZ010000005">
    <property type="protein sequence ID" value="MBW6399510.1"/>
    <property type="molecule type" value="Genomic_DNA"/>
</dbReference>
<keyword evidence="4" id="KW-1133">Transmembrane helix</keyword>
<gene>
    <name evidence="7" type="ORF">KPL78_16755</name>
</gene>
<comment type="caution">
    <text evidence="7">The sequence shown here is derived from an EMBL/GenBank/DDBJ whole genome shotgun (WGS) entry which is preliminary data.</text>
</comment>